<accession>C0EDR7</accession>
<dbReference type="STRING" id="537013.CLOSTMETH_01995"/>
<sequence length="58" mass="6297">MNRNIIAFPGENEKGYADNPPAQSGCKKVGQFNLGSALSFPNRPQSNVCCAGFFFLRS</sequence>
<dbReference type="HOGENOM" id="CLU_2971376_0_0_9"/>
<evidence type="ECO:0000313" key="1">
    <source>
        <dbReference type="EMBL" id="EEG30265.1"/>
    </source>
</evidence>
<dbReference type="EMBL" id="ACEC01000066">
    <property type="protein sequence ID" value="EEG30265.1"/>
    <property type="molecule type" value="Genomic_DNA"/>
</dbReference>
<reference evidence="1 2" key="2">
    <citation type="submission" date="2009-02" db="EMBL/GenBank/DDBJ databases">
        <title>Draft genome sequence of Clostridium methylpentosum (DSM 5476).</title>
        <authorList>
            <person name="Sudarsanam P."/>
            <person name="Ley R."/>
            <person name="Guruge J."/>
            <person name="Turnbaugh P.J."/>
            <person name="Mahowald M."/>
            <person name="Liep D."/>
            <person name="Gordon J."/>
        </authorList>
    </citation>
    <scope>NUCLEOTIDE SEQUENCE [LARGE SCALE GENOMIC DNA]</scope>
    <source>
        <strain evidence="1 2">DSM 5476</strain>
    </source>
</reference>
<name>C0EDR7_9FIRM</name>
<keyword evidence="2" id="KW-1185">Reference proteome</keyword>
<protein>
    <submittedName>
        <fullName evidence="1">Uncharacterized protein</fullName>
    </submittedName>
</protein>
<proteinExistence type="predicted"/>
<organism evidence="1 2">
    <name type="scientific">[Clostridium] methylpentosum DSM 5476</name>
    <dbReference type="NCBI Taxonomy" id="537013"/>
    <lineage>
        <taxon>Bacteria</taxon>
        <taxon>Bacillati</taxon>
        <taxon>Bacillota</taxon>
        <taxon>Clostridia</taxon>
        <taxon>Eubacteriales</taxon>
        <taxon>Oscillospiraceae</taxon>
        <taxon>Oscillospiraceae incertae sedis</taxon>
    </lineage>
</organism>
<dbReference type="AlphaFoldDB" id="C0EDR7"/>
<gene>
    <name evidence="1" type="ORF">CLOSTMETH_01995</name>
</gene>
<reference evidence="1 2" key="1">
    <citation type="submission" date="2009-01" db="EMBL/GenBank/DDBJ databases">
        <authorList>
            <person name="Fulton L."/>
            <person name="Clifton S."/>
            <person name="Fulton B."/>
            <person name="Xu J."/>
            <person name="Minx P."/>
            <person name="Pepin K.H."/>
            <person name="Johnson M."/>
            <person name="Bhonagiri V."/>
            <person name="Nash W.E."/>
            <person name="Mardis E.R."/>
            <person name="Wilson R.K."/>
        </authorList>
    </citation>
    <scope>NUCLEOTIDE SEQUENCE [LARGE SCALE GENOMIC DNA]</scope>
    <source>
        <strain evidence="1 2">DSM 5476</strain>
    </source>
</reference>
<dbReference type="Proteomes" id="UP000003340">
    <property type="component" value="Unassembled WGS sequence"/>
</dbReference>
<evidence type="ECO:0000313" key="2">
    <source>
        <dbReference type="Proteomes" id="UP000003340"/>
    </source>
</evidence>
<comment type="caution">
    <text evidence="1">The sequence shown here is derived from an EMBL/GenBank/DDBJ whole genome shotgun (WGS) entry which is preliminary data.</text>
</comment>